<dbReference type="Proteomes" id="UP000003111">
    <property type="component" value="Unassembled WGS sequence"/>
</dbReference>
<reference evidence="1" key="1">
    <citation type="submission" date="2010-08" db="EMBL/GenBank/DDBJ databases">
        <authorList>
            <person name="Muzny D."/>
            <person name="Qin X."/>
            <person name="Buhay C."/>
            <person name="Dugan-Rocha S."/>
            <person name="Ding Y."/>
            <person name="Chen G."/>
            <person name="Hawes A."/>
            <person name="Holder M."/>
            <person name="Jhangiani S."/>
            <person name="Johnson A."/>
            <person name="Khan Z."/>
            <person name="Li Z."/>
            <person name="Liu W."/>
            <person name="Liu X."/>
            <person name="Perez L."/>
            <person name="Shen H."/>
            <person name="Wang Q."/>
            <person name="Watt J."/>
            <person name="Xi L."/>
            <person name="Xin Y."/>
            <person name="Zhou J."/>
            <person name="Deng J."/>
            <person name="Jiang H."/>
            <person name="Liu Y."/>
            <person name="Qu J."/>
            <person name="Song X.-Z."/>
            <person name="Zhang L."/>
            <person name="Villasana D."/>
            <person name="Johnson A."/>
            <person name="Liu J."/>
            <person name="Liyanage D."/>
            <person name="Lorensuhewa L."/>
            <person name="Robinson T."/>
            <person name="Song A."/>
            <person name="Song B.-B."/>
            <person name="Dinh H."/>
            <person name="Thornton R."/>
            <person name="Coyle M."/>
            <person name="Francisco L."/>
            <person name="Jackson L."/>
            <person name="Javaid M."/>
            <person name="Korchina V."/>
            <person name="Kovar C."/>
            <person name="Mata R."/>
            <person name="Mathew T."/>
            <person name="Ngo R."/>
            <person name="Nguyen L."/>
            <person name="Nguyen N."/>
            <person name="Okwuonu G."/>
            <person name="Ongeri F."/>
            <person name="Pham C."/>
            <person name="Simmons D."/>
            <person name="Wilczek-Boney K."/>
            <person name="Hale W."/>
            <person name="Jakkamsetti A."/>
            <person name="Pham P."/>
            <person name="Ruth R."/>
            <person name="San Lucas F."/>
            <person name="Warren J."/>
            <person name="Zhang J."/>
            <person name="Zhao Z."/>
            <person name="Zhou C."/>
            <person name="Zhu D."/>
            <person name="Lee S."/>
            <person name="Bess C."/>
            <person name="Blankenburg K."/>
            <person name="Forbes L."/>
            <person name="Fu Q."/>
            <person name="Gubbala S."/>
            <person name="Hirani K."/>
            <person name="Jayaseelan J.C."/>
            <person name="Lara F."/>
            <person name="Munidasa M."/>
            <person name="Palculict T."/>
            <person name="Patil S."/>
            <person name="Pu L.-L."/>
            <person name="Saada N."/>
            <person name="Tang L."/>
            <person name="Weissenberger G."/>
            <person name="Zhu Y."/>
            <person name="Hemphill L."/>
            <person name="Shang Y."/>
            <person name="Youmans B."/>
            <person name="Ayvaz T."/>
            <person name="Ross M."/>
            <person name="Santibanez J."/>
            <person name="Aqrawi P."/>
            <person name="Gross S."/>
            <person name="Joshi V."/>
            <person name="Fowler G."/>
            <person name="Nazareth L."/>
            <person name="Reid J."/>
            <person name="Worley K."/>
            <person name="Petrosino J."/>
            <person name="Highlander S."/>
            <person name="Gibbs R."/>
        </authorList>
    </citation>
    <scope>NUCLEOTIDE SEQUENCE [LARGE SCALE GENOMIC DNA]</scope>
    <source>
        <strain evidence="1">DSM 15272</strain>
    </source>
</reference>
<dbReference type="eggNOG" id="ENOG5032XGC">
    <property type="taxonomic scope" value="Bacteria"/>
</dbReference>
<protein>
    <submittedName>
        <fullName evidence="1">Uncharacterized protein</fullName>
    </submittedName>
</protein>
<organism evidence="1 2">
    <name type="scientific">Aeromicrobium marinum DSM 15272</name>
    <dbReference type="NCBI Taxonomy" id="585531"/>
    <lineage>
        <taxon>Bacteria</taxon>
        <taxon>Bacillati</taxon>
        <taxon>Actinomycetota</taxon>
        <taxon>Actinomycetes</taxon>
        <taxon>Propionibacteriales</taxon>
        <taxon>Nocardioidaceae</taxon>
        <taxon>Aeromicrobium</taxon>
    </lineage>
</organism>
<dbReference type="AlphaFoldDB" id="E2S9X2"/>
<dbReference type="RefSeq" id="WP_007077784.1">
    <property type="nucleotide sequence ID" value="NZ_CM001024.1"/>
</dbReference>
<dbReference type="EMBL" id="ACLF03000003">
    <property type="protein sequence ID" value="EFQ84046.1"/>
    <property type="molecule type" value="Genomic_DNA"/>
</dbReference>
<dbReference type="OrthoDB" id="885299at2"/>
<evidence type="ECO:0000313" key="2">
    <source>
        <dbReference type="Proteomes" id="UP000003111"/>
    </source>
</evidence>
<sequence>MSTSEAPNGPRPVTDWTDLGQEMWAYLTGKGAAVNYEFIDMAVEVPRDTGPEAPRATWKLNGTLRITTSDDQLPGADPHRG</sequence>
<keyword evidence="2" id="KW-1185">Reference proteome</keyword>
<evidence type="ECO:0000313" key="1">
    <source>
        <dbReference type="EMBL" id="EFQ84046.1"/>
    </source>
</evidence>
<dbReference type="STRING" id="585531.HMPREF0063_10762"/>
<accession>E2S9X2</accession>
<dbReference type="HOGENOM" id="CLU_179752_0_0_11"/>
<comment type="caution">
    <text evidence="1">The sequence shown here is derived from an EMBL/GenBank/DDBJ whole genome shotgun (WGS) entry which is preliminary data.</text>
</comment>
<proteinExistence type="predicted"/>
<gene>
    <name evidence="1" type="ORF">HMPREF0063_10762</name>
</gene>
<name>E2S9X2_9ACTN</name>